<dbReference type="EMBL" id="CM000138">
    <property type="protein sequence ID" value="EAZ11724.1"/>
    <property type="molecule type" value="Genomic_DNA"/>
</dbReference>
<sequence>MATIQKQNTAIQASMGSLEEIKPMVVELASWKPAVDKAMTEMRDDLGDLRQQVERISRNPILAVKPADLPPLLPTPTVPKEEETASKGADASSGP</sequence>
<gene>
    <name evidence="2" type="ORF">OsJ_01585</name>
</gene>
<reference evidence="2" key="2">
    <citation type="submission" date="2008-12" db="EMBL/GenBank/DDBJ databases">
        <title>Improved gene annotation of the rice (Oryza sativa) genomes.</title>
        <authorList>
            <person name="Wang J."/>
            <person name="Li R."/>
            <person name="Fan W."/>
            <person name="Huang Q."/>
            <person name="Zhang J."/>
            <person name="Zhou Y."/>
            <person name="Hu Y."/>
            <person name="Zi S."/>
            <person name="Li J."/>
            <person name="Ni P."/>
            <person name="Zheng H."/>
            <person name="Zhang Y."/>
            <person name="Zhao M."/>
            <person name="Hao Q."/>
            <person name="McDermott J."/>
            <person name="Samudrala R."/>
            <person name="Kristiansen K."/>
            <person name="Wong G.K.-S."/>
        </authorList>
    </citation>
    <scope>NUCLEOTIDE SEQUENCE</scope>
</reference>
<dbReference type="Proteomes" id="UP000007752">
    <property type="component" value="Chromosome 1"/>
</dbReference>
<dbReference type="HOGENOM" id="CLU_152849_0_0_1"/>
<feature type="region of interest" description="Disordered" evidence="1">
    <location>
        <begin position="67"/>
        <end position="95"/>
    </location>
</feature>
<name>A2ZSM7_ORYSJ</name>
<reference evidence="2" key="1">
    <citation type="journal article" date="2005" name="PLoS Biol.">
        <title>The genomes of Oryza sativa: a history of duplications.</title>
        <authorList>
            <person name="Yu J."/>
            <person name="Wang J."/>
            <person name="Lin W."/>
            <person name="Li S."/>
            <person name="Li H."/>
            <person name="Zhou J."/>
            <person name="Ni P."/>
            <person name="Dong W."/>
            <person name="Hu S."/>
            <person name="Zeng C."/>
            <person name="Zhang J."/>
            <person name="Zhang Y."/>
            <person name="Li R."/>
            <person name="Xu Z."/>
            <person name="Li S."/>
            <person name="Li X."/>
            <person name="Zheng H."/>
            <person name="Cong L."/>
            <person name="Lin L."/>
            <person name="Yin J."/>
            <person name="Geng J."/>
            <person name="Li G."/>
            <person name="Shi J."/>
            <person name="Liu J."/>
            <person name="Lv H."/>
            <person name="Li J."/>
            <person name="Wang J."/>
            <person name="Deng Y."/>
            <person name="Ran L."/>
            <person name="Shi X."/>
            <person name="Wang X."/>
            <person name="Wu Q."/>
            <person name="Li C."/>
            <person name="Ren X."/>
            <person name="Wang J."/>
            <person name="Wang X."/>
            <person name="Li D."/>
            <person name="Liu D."/>
            <person name="Zhang X."/>
            <person name="Ji Z."/>
            <person name="Zhao W."/>
            <person name="Sun Y."/>
            <person name="Zhang Z."/>
            <person name="Bao J."/>
            <person name="Han Y."/>
            <person name="Dong L."/>
            <person name="Ji J."/>
            <person name="Chen P."/>
            <person name="Wu S."/>
            <person name="Liu J."/>
            <person name="Xiao Y."/>
            <person name="Bu D."/>
            <person name="Tan J."/>
            <person name="Yang L."/>
            <person name="Ye C."/>
            <person name="Zhang J."/>
            <person name="Xu J."/>
            <person name="Zhou Y."/>
            <person name="Yu Y."/>
            <person name="Zhang B."/>
            <person name="Zhuang S."/>
            <person name="Wei H."/>
            <person name="Liu B."/>
            <person name="Lei M."/>
            <person name="Yu H."/>
            <person name="Li Y."/>
            <person name="Xu H."/>
            <person name="Wei S."/>
            <person name="He X."/>
            <person name="Fang L."/>
            <person name="Zhang Z."/>
            <person name="Zhang Y."/>
            <person name="Huang X."/>
            <person name="Su Z."/>
            <person name="Tong W."/>
            <person name="Li J."/>
            <person name="Tong Z."/>
            <person name="Li S."/>
            <person name="Ye J."/>
            <person name="Wang L."/>
            <person name="Fang L."/>
            <person name="Lei T."/>
            <person name="Chen C."/>
            <person name="Chen H."/>
            <person name="Xu Z."/>
            <person name="Li H."/>
            <person name="Huang H."/>
            <person name="Zhang F."/>
            <person name="Xu H."/>
            <person name="Li N."/>
            <person name="Zhao C."/>
            <person name="Li S."/>
            <person name="Dong L."/>
            <person name="Huang Y."/>
            <person name="Li L."/>
            <person name="Xi Y."/>
            <person name="Qi Q."/>
            <person name="Li W."/>
            <person name="Zhang B."/>
            <person name="Hu W."/>
            <person name="Zhang Y."/>
            <person name="Tian X."/>
            <person name="Jiao Y."/>
            <person name="Liang X."/>
            <person name="Jin J."/>
            <person name="Gao L."/>
            <person name="Zheng W."/>
            <person name="Hao B."/>
            <person name="Liu S."/>
            <person name="Wang W."/>
            <person name="Yuan L."/>
            <person name="Cao M."/>
            <person name="McDermott J."/>
            <person name="Samudrala R."/>
            <person name="Wang J."/>
            <person name="Wong G.K."/>
            <person name="Yang H."/>
        </authorList>
    </citation>
    <scope>NUCLEOTIDE SEQUENCE [LARGE SCALE GENOMIC DNA]</scope>
</reference>
<proteinExistence type="predicted"/>
<accession>A2ZSM7</accession>
<dbReference type="AlphaFoldDB" id="A2ZSM7"/>
<feature type="compositionally biased region" description="Pro residues" evidence="1">
    <location>
        <begin position="68"/>
        <end position="77"/>
    </location>
</feature>
<protein>
    <submittedName>
        <fullName evidence="2">Uncharacterized protein</fullName>
    </submittedName>
</protein>
<organism evidence="2">
    <name type="scientific">Oryza sativa subsp. japonica</name>
    <name type="common">Rice</name>
    <dbReference type="NCBI Taxonomy" id="39947"/>
    <lineage>
        <taxon>Eukaryota</taxon>
        <taxon>Viridiplantae</taxon>
        <taxon>Streptophyta</taxon>
        <taxon>Embryophyta</taxon>
        <taxon>Tracheophyta</taxon>
        <taxon>Spermatophyta</taxon>
        <taxon>Magnoliopsida</taxon>
        <taxon>Liliopsida</taxon>
        <taxon>Poales</taxon>
        <taxon>Poaceae</taxon>
        <taxon>BOP clade</taxon>
        <taxon>Oryzoideae</taxon>
        <taxon>Oryzeae</taxon>
        <taxon>Oryzinae</taxon>
        <taxon>Oryza</taxon>
        <taxon>Oryza sativa</taxon>
    </lineage>
</organism>
<evidence type="ECO:0000313" key="2">
    <source>
        <dbReference type="EMBL" id="EAZ11724.1"/>
    </source>
</evidence>
<evidence type="ECO:0000256" key="1">
    <source>
        <dbReference type="SAM" id="MobiDB-lite"/>
    </source>
</evidence>